<comment type="caution">
    <text evidence="1">The sequence shown here is derived from an EMBL/GenBank/DDBJ whole genome shotgun (WGS) entry which is preliminary data.</text>
</comment>
<dbReference type="Proteomes" id="UP000467700">
    <property type="component" value="Unassembled WGS sequence"/>
</dbReference>
<proteinExistence type="predicted"/>
<organism evidence="1 2">
    <name type="scientific">Cyclocybe aegerita</name>
    <name type="common">Black poplar mushroom</name>
    <name type="synonym">Agrocybe aegerita</name>
    <dbReference type="NCBI Taxonomy" id="1973307"/>
    <lineage>
        <taxon>Eukaryota</taxon>
        <taxon>Fungi</taxon>
        <taxon>Dikarya</taxon>
        <taxon>Basidiomycota</taxon>
        <taxon>Agaricomycotina</taxon>
        <taxon>Agaricomycetes</taxon>
        <taxon>Agaricomycetidae</taxon>
        <taxon>Agaricales</taxon>
        <taxon>Agaricineae</taxon>
        <taxon>Bolbitiaceae</taxon>
        <taxon>Cyclocybe</taxon>
    </lineage>
</organism>
<gene>
    <name evidence="1" type="ORF">AAE3_LOCUS5929</name>
</gene>
<dbReference type="OrthoDB" id="2104739at2759"/>
<evidence type="ECO:0000313" key="1">
    <source>
        <dbReference type="EMBL" id="CAA7263813.1"/>
    </source>
</evidence>
<protein>
    <recommendedName>
        <fullName evidence="3">HNH nuclease domain-containing protein</fullName>
    </recommendedName>
</protein>
<reference evidence="1 2" key="1">
    <citation type="submission" date="2020-01" db="EMBL/GenBank/DDBJ databases">
        <authorList>
            <person name="Gupta K D."/>
        </authorList>
    </citation>
    <scope>NUCLEOTIDE SEQUENCE [LARGE SCALE GENOMIC DNA]</scope>
</reference>
<dbReference type="AlphaFoldDB" id="A0A8S0WJH4"/>
<name>A0A8S0WJH4_CYCAE</name>
<accession>A0A8S0WJH4</accession>
<dbReference type="EMBL" id="CACVBS010000041">
    <property type="protein sequence ID" value="CAA7263813.1"/>
    <property type="molecule type" value="Genomic_DNA"/>
</dbReference>
<evidence type="ECO:0000313" key="2">
    <source>
        <dbReference type="Proteomes" id="UP000467700"/>
    </source>
</evidence>
<keyword evidence="2" id="KW-1185">Reference proteome</keyword>
<sequence length="389" mass="42238">MTLAKKPTPQPLPTNPFIPETPTHDAYDQCLSLEQQPGWYIFESDLRGKDFSESIMRDLSPVIVARVLGHALRLAPSDEGREVLTREIIGCEADPELLAGLSHLYVYGMIRVFYNPKGPTPSISAIQSPRRSFEEVVNAGSHLVAAPLVTPRNLRQLTLIRDENSCVFTGDLDEGIDRAALVAALDLDPDRPTASTHVAHIISQSLSSDIGGMTQAARDKFTWASSAAAVLERFGGFSAHAILGEANLNSALNAFTASSTPHTWFDCLNLWLVPAKDEHGAVISDTYDVCYPTSEDPRRFRNARLKQRVSFRTASTTDGTDTVIPPPHPRILALHAACAQVAHLSGAAGHVSEFYGNPDQDSISVMTEPSAPTKLVQKLKILQLVSSPA</sequence>
<evidence type="ECO:0008006" key="3">
    <source>
        <dbReference type="Google" id="ProtNLM"/>
    </source>
</evidence>